<protein>
    <recommendedName>
        <fullName evidence="2">Small acid-soluble spore protein O</fullName>
    </recommendedName>
</protein>
<dbReference type="GO" id="GO:0030436">
    <property type="term" value="P:asexual sporulation"/>
    <property type="evidence" value="ECO:0007669"/>
    <property type="project" value="UniProtKB-UniRule"/>
</dbReference>
<dbReference type="RefSeq" id="WP_079710856.1">
    <property type="nucleotide sequence ID" value="NZ_BAABQN010000008.1"/>
</dbReference>
<organism evidence="4 5">
    <name type="scientific">Paraliobacillus ryukyuensis</name>
    <dbReference type="NCBI Taxonomy" id="200904"/>
    <lineage>
        <taxon>Bacteria</taxon>
        <taxon>Bacillati</taxon>
        <taxon>Bacillota</taxon>
        <taxon>Bacilli</taxon>
        <taxon>Bacillales</taxon>
        <taxon>Bacillaceae</taxon>
        <taxon>Paraliobacillus</taxon>
    </lineage>
</organism>
<evidence type="ECO:0000313" key="4">
    <source>
        <dbReference type="EMBL" id="RBO98015.1"/>
    </source>
</evidence>
<evidence type="ECO:0000256" key="1">
    <source>
        <dbReference type="ARBA" id="ARBA00022969"/>
    </source>
</evidence>
<comment type="caution">
    <text evidence="4">The sequence shown here is derived from an EMBL/GenBank/DDBJ whole genome shotgun (WGS) entry which is preliminary data.</text>
</comment>
<accession>A0A366E7E6</accession>
<feature type="region of interest" description="Disordered" evidence="3">
    <location>
        <begin position="1"/>
        <end position="52"/>
    </location>
</feature>
<gene>
    <name evidence="4" type="ORF">DES48_10635</name>
</gene>
<proteinExistence type="predicted"/>
<dbReference type="InterPro" id="IPR012613">
    <property type="entry name" value="SASP_SspO"/>
</dbReference>
<dbReference type="OrthoDB" id="2940345at2"/>
<dbReference type="AlphaFoldDB" id="A0A366E7E6"/>
<reference evidence="4 5" key="1">
    <citation type="submission" date="2018-06" db="EMBL/GenBank/DDBJ databases">
        <title>Genomic Encyclopedia of Type Strains, Phase IV (KMG-IV): sequencing the most valuable type-strain genomes for metagenomic binning, comparative biology and taxonomic classification.</title>
        <authorList>
            <person name="Goeker M."/>
        </authorList>
    </citation>
    <scope>NUCLEOTIDE SEQUENCE [LARGE SCALE GENOMIC DNA]</scope>
    <source>
        <strain evidence="4 5">DSM 15140</strain>
    </source>
</reference>
<dbReference type="EMBL" id="QNRI01000006">
    <property type="protein sequence ID" value="RBO98015.1"/>
    <property type="molecule type" value="Genomic_DNA"/>
</dbReference>
<evidence type="ECO:0000313" key="5">
    <source>
        <dbReference type="Proteomes" id="UP000252254"/>
    </source>
</evidence>
<name>A0A366E7E6_9BACI</name>
<evidence type="ECO:0000256" key="3">
    <source>
        <dbReference type="SAM" id="MobiDB-lite"/>
    </source>
</evidence>
<dbReference type="Proteomes" id="UP000252254">
    <property type="component" value="Unassembled WGS sequence"/>
</dbReference>
<evidence type="ECO:0000256" key="2">
    <source>
        <dbReference type="NCBIfam" id="TIGR02864"/>
    </source>
</evidence>
<dbReference type="GO" id="GO:0042601">
    <property type="term" value="C:endospore-forming forespore"/>
    <property type="evidence" value="ECO:0007669"/>
    <property type="project" value="InterPro"/>
</dbReference>
<dbReference type="Pfam" id="PF08175">
    <property type="entry name" value="SspO"/>
    <property type="match status" value="1"/>
</dbReference>
<keyword evidence="5" id="KW-1185">Reference proteome</keyword>
<dbReference type="GO" id="GO:0030435">
    <property type="term" value="P:sporulation resulting in formation of a cellular spore"/>
    <property type="evidence" value="ECO:0007669"/>
    <property type="project" value="UniProtKB-KW"/>
</dbReference>
<dbReference type="STRING" id="200904.GCA_900168775_00856"/>
<keyword evidence="1" id="KW-0749">Sporulation</keyword>
<dbReference type="NCBIfam" id="TIGR02864">
    <property type="entry name" value="spore_sspO"/>
    <property type="match status" value="1"/>
</dbReference>
<sequence length="52" mass="6172">MAKKKKKEKRATGFSDEQAIKETLPTEFDHEFANEPLTQNEKQHNKKTKKRQ</sequence>